<dbReference type="AlphaFoldDB" id="A0A7R9GUF3"/>
<name>A0A7R9GUF3_TIMCR</name>
<gene>
    <name evidence="1" type="ORF">TCEB3V08_LOCUS3028</name>
</gene>
<accession>A0A7R9GUF3</accession>
<sequence>MSGKRKNCRMFPPGGTVCADTLLSSLSARCIQLSNLSVMRSYMDQASLKASSRRRLVLVVASIQVTAHHYFLQAMGHSQELNDASMVNRYVRRQGLDRGQKHSHGLKN</sequence>
<organism evidence="1">
    <name type="scientific">Timema cristinae</name>
    <name type="common">Walking stick</name>
    <dbReference type="NCBI Taxonomy" id="61476"/>
    <lineage>
        <taxon>Eukaryota</taxon>
        <taxon>Metazoa</taxon>
        <taxon>Ecdysozoa</taxon>
        <taxon>Arthropoda</taxon>
        <taxon>Hexapoda</taxon>
        <taxon>Insecta</taxon>
        <taxon>Pterygota</taxon>
        <taxon>Neoptera</taxon>
        <taxon>Polyneoptera</taxon>
        <taxon>Phasmatodea</taxon>
        <taxon>Timematodea</taxon>
        <taxon>Timematoidea</taxon>
        <taxon>Timematidae</taxon>
        <taxon>Timema</taxon>
    </lineage>
</organism>
<reference evidence="1" key="1">
    <citation type="submission" date="2020-11" db="EMBL/GenBank/DDBJ databases">
        <authorList>
            <person name="Tran Van P."/>
        </authorList>
    </citation>
    <scope>NUCLEOTIDE SEQUENCE</scope>
</reference>
<protein>
    <submittedName>
        <fullName evidence="1">Uncharacterized protein</fullName>
    </submittedName>
</protein>
<evidence type="ECO:0000313" key="1">
    <source>
        <dbReference type="EMBL" id="CAD7395227.1"/>
    </source>
</evidence>
<proteinExistence type="predicted"/>
<dbReference type="EMBL" id="OC317170">
    <property type="protein sequence ID" value="CAD7395227.1"/>
    <property type="molecule type" value="Genomic_DNA"/>
</dbReference>